<dbReference type="InterPro" id="IPR052549">
    <property type="entry name" value="SpmB"/>
</dbReference>
<evidence type="ECO:0000313" key="3">
    <source>
        <dbReference type="EMBL" id="PSL50410.1"/>
    </source>
</evidence>
<comment type="caution">
    <text evidence="3">The sequence shown here is derived from an EMBL/GenBank/DDBJ whole genome shotgun (WGS) entry which is preliminary data.</text>
</comment>
<feature type="transmembrane region" description="Helical" evidence="1">
    <location>
        <begin position="157"/>
        <end position="178"/>
    </location>
</feature>
<sequence>MGWVTVVSMWFLPVLITLILLQAARRRVPAYETFVDGAKEGFHLAVSIIPFLAGMMVAIHVFRASGAMEVLIQSLEPVLALVGIPAEIVPLALMRPISGTGALGLTSDLIATYGPDSFIGRLASTMQGSTDTTLYVLTVYFGAVGIKKAGDALKVGLLADVCGIIAAVVVVTLVFGAAM</sequence>
<dbReference type="EMBL" id="PYAV01000003">
    <property type="protein sequence ID" value="PSL50410.1"/>
    <property type="molecule type" value="Genomic_DNA"/>
</dbReference>
<dbReference type="RefSeq" id="WP_106587747.1">
    <property type="nucleotide sequence ID" value="NZ_PYAV01000003.1"/>
</dbReference>
<dbReference type="Pfam" id="PF07670">
    <property type="entry name" value="Gate"/>
    <property type="match status" value="1"/>
</dbReference>
<name>A0A2P8HW10_9BACI</name>
<evidence type="ECO:0000256" key="1">
    <source>
        <dbReference type="SAM" id="Phobius"/>
    </source>
</evidence>
<evidence type="ECO:0000313" key="4">
    <source>
        <dbReference type="Proteomes" id="UP000242310"/>
    </source>
</evidence>
<keyword evidence="4" id="KW-1185">Reference proteome</keyword>
<dbReference type="Proteomes" id="UP000242310">
    <property type="component" value="Unassembled WGS sequence"/>
</dbReference>
<dbReference type="GO" id="GO:0005886">
    <property type="term" value="C:plasma membrane"/>
    <property type="evidence" value="ECO:0007669"/>
    <property type="project" value="TreeGrafter"/>
</dbReference>
<feature type="domain" description="Nucleoside transporter/FeoB GTPase Gate" evidence="2">
    <location>
        <begin position="46"/>
        <end position="147"/>
    </location>
</feature>
<gene>
    <name evidence="3" type="ORF">B0H94_10321</name>
</gene>
<evidence type="ECO:0000259" key="2">
    <source>
        <dbReference type="Pfam" id="PF07670"/>
    </source>
</evidence>
<dbReference type="PANTHER" id="PTHR35793">
    <property type="entry name" value="INNER MEMBRANE PROTEIN YJIG"/>
    <property type="match status" value="1"/>
</dbReference>
<proteinExistence type="predicted"/>
<reference evidence="3 4" key="1">
    <citation type="submission" date="2018-03" db="EMBL/GenBank/DDBJ databases">
        <title>Genomic Encyclopedia of Type Strains, Phase III (KMG-III): the genomes of soil and plant-associated and newly described type strains.</title>
        <authorList>
            <person name="Whitman W."/>
        </authorList>
    </citation>
    <scope>NUCLEOTIDE SEQUENCE [LARGE SCALE GENOMIC DNA]</scope>
    <source>
        <strain evidence="3 4">CGMCC 1.07653</strain>
    </source>
</reference>
<feature type="transmembrane region" description="Helical" evidence="1">
    <location>
        <begin position="42"/>
        <end position="62"/>
    </location>
</feature>
<keyword evidence="1" id="KW-0472">Membrane</keyword>
<organism evidence="3 4">
    <name type="scientific">Salsuginibacillus halophilus</name>
    <dbReference type="NCBI Taxonomy" id="517424"/>
    <lineage>
        <taxon>Bacteria</taxon>
        <taxon>Bacillati</taxon>
        <taxon>Bacillota</taxon>
        <taxon>Bacilli</taxon>
        <taxon>Bacillales</taxon>
        <taxon>Bacillaceae</taxon>
        <taxon>Salsuginibacillus</taxon>
    </lineage>
</organism>
<keyword evidence="1" id="KW-1133">Transmembrane helix</keyword>
<accession>A0A2P8HW10</accession>
<dbReference type="OrthoDB" id="9805623at2"/>
<dbReference type="InterPro" id="IPR011642">
    <property type="entry name" value="Gate_dom"/>
</dbReference>
<keyword evidence="1" id="KW-0812">Transmembrane</keyword>
<dbReference type="PANTHER" id="PTHR35793:SF2">
    <property type="entry name" value="INNER MEMBRANE PROTEIN YJIG"/>
    <property type="match status" value="1"/>
</dbReference>
<dbReference type="AlphaFoldDB" id="A0A2P8HW10"/>
<protein>
    <submittedName>
        <fullName evidence="3">Spore maturation protein B</fullName>
    </submittedName>
</protein>